<proteinExistence type="predicted"/>
<dbReference type="AlphaFoldDB" id="A0A0N9W2H2"/>
<dbReference type="EMBL" id="CP012831">
    <property type="protein sequence ID" value="ALI05387.1"/>
    <property type="molecule type" value="Genomic_DNA"/>
</dbReference>
<accession>A0A0N9W2H2</accession>
<gene>
    <name evidence="2" type="ORF">AO356_00860</name>
</gene>
<feature type="region of interest" description="Disordered" evidence="1">
    <location>
        <begin position="1"/>
        <end position="27"/>
    </location>
</feature>
<organism evidence="2 3">
    <name type="scientific">Pseudomonas fluorescens</name>
    <dbReference type="NCBI Taxonomy" id="294"/>
    <lineage>
        <taxon>Bacteria</taxon>
        <taxon>Pseudomonadati</taxon>
        <taxon>Pseudomonadota</taxon>
        <taxon>Gammaproteobacteria</taxon>
        <taxon>Pseudomonadales</taxon>
        <taxon>Pseudomonadaceae</taxon>
        <taxon>Pseudomonas</taxon>
    </lineage>
</organism>
<reference evidence="2 3" key="2">
    <citation type="journal article" date="2018" name="Nature">
        <title>Mutant phenotypes for thousands of bacterial genes of unknown function.</title>
        <authorList>
            <person name="Price M.N."/>
            <person name="Wetmore K.M."/>
            <person name="Waters R.J."/>
            <person name="Callaghan M."/>
            <person name="Ray J."/>
            <person name="Liu H."/>
            <person name="Kuehl J.V."/>
            <person name="Melnyk R.A."/>
            <person name="Lamson J.S."/>
            <person name="Suh Y."/>
            <person name="Carlson H.K."/>
            <person name="Esquivel Z."/>
            <person name="Sadeeshkumar H."/>
            <person name="Chakraborty R."/>
            <person name="Zane G.M."/>
            <person name="Rubin B.E."/>
            <person name="Wall J.D."/>
            <person name="Visel A."/>
            <person name="Bristow J."/>
            <person name="Blow M.J."/>
            <person name="Arkin A.P."/>
            <person name="Deutschbauer A.M."/>
        </authorList>
    </citation>
    <scope>NUCLEOTIDE SEQUENCE [LARGE SCALE GENOMIC DNA]</scope>
    <source>
        <strain evidence="2 3">FW300-N2C3</strain>
    </source>
</reference>
<evidence type="ECO:0000256" key="1">
    <source>
        <dbReference type="SAM" id="MobiDB-lite"/>
    </source>
</evidence>
<sequence length="334" mass="37494">MGWKGTVRSLQASARRSERNAHRRQRELEKRQKEYAKMEALEQAAYEVEVYENHVDILLSMHKECAEPVKWKRLLSNPEPRQPLKSGTLEQEATYAAATYRPNFWARLFKLEARQRAALIAKIGTAQAEDERQYQAQFDEWKTAHTEWAEERDIAIRILDGDRQAKLDAIEAFESFAEISHLGSAIQMIVHEGGVLEAKVAIHGSDVIPTEIKSLLKSGKLSTKAMPTGRFNELHQDYVCSCALRVGRELLAILPDDLVIVTALDNVLNSSTGHMEEQPILSVAFSRPTVDGLNLETIDPSDAMKNFVHNMGFKKGVGFSAVAALDAHRFAVTV</sequence>
<dbReference type="Proteomes" id="UP000059425">
    <property type="component" value="Chromosome"/>
</dbReference>
<feature type="compositionally biased region" description="Basic and acidic residues" evidence="1">
    <location>
        <begin position="15"/>
        <end position="27"/>
    </location>
</feature>
<evidence type="ECO:0000313" key="2">
    <source>
        <dbReference type="EMBL" id="ALI05387.1"/>
    </source>
</evidence>
<evidence type="ECO:0000313" key="3">
    <source>
        <dbReference type="Proteomes" id="UP000059425"/>
    </source>
</evidence>
<name>A0A0N9W2H2_PSEFL</name>
<reference evidence="3" key="1">
    <citation type="submission" date="2015-09" db="EMBL/GenBank/DDBJ databases">
        <title>Whole genome sequence of Pseudomonas fluorescens FW300-N2C3.</title>
        <authorList>
            <person name="Ray J."/>
            <person name="Melnyk R."/>
            <person name="Deutschbauer A."/>
        </authorList>
    </citation>
    <scope>NUCLEOTIDE SEQUENCE [LARGE SCALE GENOMIC DNA]</scope>
    <source>
        <strain evidence="3">FW300-N2C3</strain>
    </source>
</reference>
<dbReference type="OrthoDB" id="983149at2"/>
<protein>
    <submittedName>
        <fullName evidence="2">Uncharacterized protein</fullName>
    </submittedName>
</protein>